<dbReference type="VEuPathDB" id="FungiDB:MELLADRAFT_102828"/>
<evidence type="ECO:0000256" key="1">
    <source>
        <dbReference type="SAM" id="MobiDB-lite"/>
    </source>
</evidence>
<feature type="region of interest" description="Disordered" evidence="1">
    <location>
        <begin position="508"/>
        <end position="563"/>
    </location>
</feature>
<feature type="compositionally biased region" description="Low complexity" evidence="1">
    <location>
        <begin position="554"/>
        <end position="563"/>
    </location>
</feature>
<evidence type="ECO:0000313" key="3">
    <source>
        <dbReference type="Proteomes" id="UP000001072"/>
    </source>
</evidence>
<protein>
    <submittedName>
        <fullName evidence="2">Uncharacterized protein</fullName>
    </submittedName>
</protein>
<reference evidence="3" key="1">
    <citation type="journal article" date="2011" name="Proc. Natl. Acad. Sci. U.S.A.">
        <title>Obligate biotrophy features unraveled by the genomic analysis of rust fungi.</title>
        <authorList>
            <person name="Duplessis S."/>
            <person name="Cuomo C.A."/>
            <person name="Lin Y.-C."/>
            <person name="Aerts A."/>
            <person name="Tisserant E."/>
            <person name="Veneault-Fourrey C."/>
            <person name="Joly D.L."/>
            <person name="Hacquard S."/>
            <person name="Amselem J."/>
            <person name="Cantarel B.L."/>
            <person name="Chiu R."/>
            <person name="Coutinho P.M."/>
            <person name="Feau N."/>
            <person name="Field M."/>
            <person name="Frey P."/>
            <person name="Gelhaye E."/>
            <person name="Goldberg J."/>
            <person name="Grabherr M.G."/>
            <person name="Kodira C.D."/>
            <person name="Kohler A."/>
            <person name="Kuees U."/>
            <person name="Lindquist E.A."/>
            <person name="Lucas S.M."/>
            <person name="Mago R."/>
            <person name="Mauceli E."/>
            <person name="Morin E."/>
            <person name="Murat C."/>
            <person name="Pangilinan J.L."/>
            <person name="Park R."/>
            <person name="Pearson M."/>
            <person name="Quesneville H."/>
            <person name="Rouhier N."/>
            <person name="Sakthikumar S."/>
            <person name="Salamov A.A."/>
            <person name="Schmutz J."/>
            <person name="Selles B."/>
            <person name="Shapiro H."/>
            <person name="Tanguay P."/>
            <person name="Tuskan G.A."/>
            <person name="Henrissat B."/>
            <person name="Van de Peer Y."/>
            <person name="Rouze P."/>
            <person name="Ellis J.G."/>
            <person name="Dodds P.N."/>
            <person name="Schein J.E."/>
            <person name="Zhong S."/>
            <person name="Hamelin R.C."/>
            <person name="Grigoriev I.V."/>
            <person name="Szabo L.J."/>
            <person name="Martin F."/>
        </authorList>
    </citation>
    <scope>NUCLEOTIDE SEQUENCE [LARGE SCALE GENOMIC DNA]</scope>
    <source>
        <strain evidence="3">98AG31 / pathotype 3-4-7</strain>
    </source>
</reference>
<proteinExistence type="predicted"/>
<feature type="compositionally biased region" description="Polar residues" evidence="1">
    <location>
        <begin position="514"/>
        <end position="540"/>
    </location>
</feature>
<dbReference type="Proteomes" id="UP000001072">
    <property type="component" value="Unassembled WGS sequence"/>
</dbReference>
<organism evidence="3">
    <name type="scientific">Melampsora larici-populina (strain 98AG31 / pathotype 3-4-7)</name>
    <name type="common">Poplar leaf rust fungus</name>
    <dbReference type="NCBI Taxonomy" id="747676"/>
    <lineage>
        <taxon>Eukaryota</taxon>
        <taxon>Fungi</taxon>
        <taxon>Dikarya</taxon>
        <taxon>Basidiomycota</taxon>
        <taxon>Pucciniomycotina</taxon>
        <taxon>Pucciniomycetes</taxon>
        <taxon>Pucciniales</taxon>
        <taxon>Melampsoraceae</taxon>
        <taxon>Melampsora</taxon>
    </lineage>
</organism>
<dbReference type="KEGG" id="mlr:MELLADRAFT_102828"/>
<gene>
    <name evidence="2" type="ORF">MELLADRAFT_102828</name>
</gene>
<dbReference type="RefSeq" id="XP_007405746.1">
    <property type="nucleotide sequence ID" value="XM_007405684.1"/>
</dbReference>
<keyword evidence="3" id="KW-1185">Reference proteome</keyword>
<dbReference type="OrthoDB" id="10433766at2759"/>
<accession>F4R9I6</accession>
<feature type="region of interest" description="Disordered" evidence="1">
    <location>
        <begin position="861"/>
        <end position="893"/>
    </location>
</feature>
<dbReference type="EMBL" id="GL883093">
    <property type="protein sequence ID" value="EGG11144.1"/>
    <property type="molecule type" value="Genomic_DNA"/>
</dbReference>
<dbReference type="AlphaFoldDB" id="F4R9I6"/>
<dbReference type="HOGENOM" id="CLU_323666_0_0_1"/>
<dbReference type="GeneID" id="18921783"/>
<evidence type="ECO:0000313" key="2">
    <source>
        <dbReference type="EMBL" id="EGG11144.1"/>
    </source>
</evidence>
<feature type="region of interest" description="Disordered" evidence="1">
    <location>
        <begin position="66"/>
        <end position="97"/>
    </location>
</feature>
<sequence>MSFCFVTPAQARSVEYFVQCTSGGNMGQWTCKLCTGRTFADITKHSKLKTHIDRVRVELESRSVTVPPPGLASRASHGTLANRGADPSATVHEDADAGLPGIGIFDDGIEATHTHDLLDEPNGSSDELDSLYGSSPPKDVDFPESDSSVDLHDLLDGTSNSDTSSTAPLPEDEQRALTDAWLPWYPLRKKEHAAAMMMLGTGRNLMSTAEYTRIRTILRNILDVFLPDLGTRATASTRLRAMFKEKVIRQGLGQHLPSAFGPKHTVKVSFPKGTAGSDEPPRELLSKWPNEKWKKALQVTLESGQKALEGTFILVDFNPAPTRPICVGRVSAIWQQVGSMDVALQVKKCKLIPGLDPFYGMRELQETSGHTWICTQRLEAKNKRPEVTHKACNSFILNAGAHYSAEFHRNVTGAVWSALTADEWKGSITEGLSVWYKRCPPKDIDMDGSDEAHPEDDDPLYCPFVYPGTIRYSFNSYTLEHAVTLISFGAMSDWDDLFGEEMNVDKDDLGAQQPRETTQLRPSNSAMSITATADSPQTAPATLFRPPLQRNPPASASSRASASRASVKKYADLLKLTKENQEVLQKMIDNTLPGEEYLGTLSYLVFACQESKGLSGPKWVPGKVIRDAFKDVVAEIIFRPDLQAYSKTVADDHTTMVQSLEVLTFKYLKGLKAEYIDEHGPGDYIAGEACIPTTAMYLFIKDTLKNQRSKVRSALLHNILGVPEGSILKVPAAKSMALQVGRMFIPEVRALDDSDALAKLGRAKVKRIMFMRYVTVYYYLNQTENKKRCQWTLMDEVLADLRARPASDASLYFAQIARYDREAFTGQRTWSTIKASGLPAPFVDQVLVAGQGNNNALASAAGNDNQVGSSGSGFQGLEEAAVEEEEQNPSHLD</sequence>
<feature type="compositionally biased region" description="Polar residues" evidence="1">
    <location>
        <begin position="157"/>
        <end position="167"/>
    </location>
</feature>
<feature type="region of interest" description="Disordered" evidence="1">
    <location>
        <begin position="115"/>
        <end position="173"/>
    </location>
</feature>
<dbReference type="InParanoid" id="F4R9I6"/>
<name>F4R9I6_MELLP</name>